<evidence type="ECO:0000256" key="3">
    <source>
        <dbReference type="ARBA" id="ARBA00022989"/>
    </source>
</evidence>
<comment type="caution">
    <text evidence="6">The sequence shown here is derived from an EMBL/GenBank/DDBJ whole genome shotgun (WGS) entry which is preliminary data.</text>
</comment>
<evidence type="ECO:0000256" key="4">
    <source>
        <dbReference type="ARBA" id="ARBA00023136"/>
    </source>
</evidence>
<keyword evidence="7" id="KW-1185">Reference proteome</keyword>
<feature type="transmembrane region" description="Helical" evidence="5">
    <location>
        <begin position="17"/>
        <end position="38"/>
    </location>
</feature>
<feature type="transmembrane region" description="Helical" evidence="5">
    <location>
        <begin position="281"/>
        <end position="300"/>
    </location>
</feature>
<dbReference type="PANTHER" id="PTHR43359">
    <property type="entry name" value="FORMATE HYDROGENLYASE SUBUNIT 4"/>
    <property type="match status" value="1"/>
</dbReference>
<dbReference type="EC" id="1.12.98.3" evidence="6"/>
<feature type="transmembrane region" description="Helical" evidence="5">
    <location>
        <begin position="254"/>
        <end position="274"/>
    </location>
</feature>
<dbReference type="AlphaFoldDB" id="A0A366MEA6"/>
<accession>A0A366MEA6</accession>
<comment type="subcellular location">
    <subcellularLocation>
        <location evidence="1">Membrane</location>
        <topology evidence="1">Multi-pass membrane protein</topology>
    </subcellularLocation>
</comment>
<feature type="transmembrane region" description="Helical" evidence="5">
    <location>
        <begin position="231"/>
        <end position="248"/>
    </location>
</feature>
<keyword evidence="3 5" id="KW-1133">Transmembrane helix</keyword>
<evidence type="ECO:0000313" key="7">
    <source>
        <dbReference type="Proteomes" id="UP000253099"/>
    </source>
</evidence>
<dbReference type="InterPro" id="IPR052561">
    <property type="entry name" value="ComplexI_Subunit1"/>
</dbReference>
<evidence type="ECO:0000256" key="5">
    <source>
        <dbReference type="SAM" id="Phobius"/>
    </source>
</evidence>
<dbReference type="GO" id="GO:0005886">
    <property type="term" value="C:plasma membrane"/>
    <property type="evidence" value="ECO:0007669"/>
    <property type="project" value="TreeGrafter"/>
</dbReference>
<dbReference type="GO" id="GO:0051911">
    <property type="term" value="F:Methanosarcina-phenazine hydrogenase activity"/>
    <property type="evidence" value="ECO:0007669"/>
    <property type="project" value="UniProtKB-EC"/>
</dbReference>
<organism evidence="6 7">
    <name type="scientific">Candidatus Methanobinarius endosymbioticus</name>
    <dbReference type="NCBI Taxonomy" id="2006182"/>
    <lineage>
        <taxon>Archaea</taxon>
        <taxon>Methanobacteriati</taxon>
        <taxon>Methanobacteriota</taxon>
        <taxon>Methanomada group</taxon>
        <taxon>Methanobacteria</taxon>
        <taxon>Methanobacteriales</taxon>
        <taxon>Methanobacteriaceae</taxon>
        <taxon>Candidatus Methanobinarius</taxon>
    </lineage>
</organism>
<proteinExistence type="predicted"/>
<evidence type="ECO:0000256" key="1">
    <source>
        <dbReference type="ARBA" id="ARBA00004141"/>
    </source>
</evidence>
<dbReference type="InterPro" id="IPR001694">
    <property type="entry name" value="NADH_UbQ_OxRdtase_su1/FPO"/>
</dbReference>
<evidence type="ECO:0000313" key="6">
    <source>
        <dbReference type="EMBL" id="RBQ23802.1"/>
    </source>
</evidence>
<dbReference type="EMBL" id="NIZT01000019">
    <property type="protein sequence ID" value="RBQ23802.1"/>
    <property type="molecule type" value="Genomic_DNA"/>
</dbReference>
<gene>
    <name evidence="6" type="primary">fpoH_1</name>
    <name evidence="6" type="ORF">ALNOE001_06910</name>
</gene>
<feature type="transmembrane region" description="Helical" evidence="5">
    <location>
        <begin position="177"/>
        <end position="194"/>
    </location>
</feature>
<dbReference type="Pfam" id="PF00146">
    <property type="entry name" value="NADHdh"/>
    <property type="match status" value="1"/>
</dbReference>
<protein>
    <submittedName>
        <fullName evidence="6">F(420)H(2) dehydrogenase subunit H</fullName>
        <ecNumber evidence="6">1.12.98.3</ecNumber>
    </submittedName>
</protein>
<dbReference type="Proteomes" id="UP000253099">
    <property type="component" value="Unassembled WGS sequence"/>
</dbReference>
<sequence>MINISYNSFLVIDTMNLMANVLINVVIAFLLGSLLLGLHRKIMARIQLRPGPPVIQHLLHSLKFFFKETSFPKTASMPFYVSITCLYCAIWILAVIIGPVTYGTLLIIFAIYAVYKIVEHNAGSSSGSPYGKLSCVRAVFSAAAEIPLFAVLAIIFLQTGTINIGDIVTYQAVHGPLIFSIPLAALVFFILILSKSPYSPFSITKGKDIISGFETEHFGVLRGYMMLSESIAWYVLLWVFLTVFFGPLSINGYLIGMVSITAITALINATTPILNPNHSVMSQITLAIVGIGGSLLLMFIV</sequence>
<reference evidence="6 7" key="1">
    <citation type="submission" date="2018-06" db="EMBL/GenBank/DDBJ databases">
        <title>Genomic insight into two independent archaeal endosymbiosis events.</title>
        <authorList>
            <person name="Lind A.E."/>
            <person name="Lewis W.H."/>
            <person name="Spang A."/>
            <person name="Guy L."/>
            <person name="Embley M.T."/>
            <person name="Ettema T.J.G."/>
        </authorList>
    </citation>
    <scope>NUCLEOTIDE SEQUENCE [LARGE SCALE GENOMIC DNA]</scope>
    <source>
        <strain evidence="6">NOE</strain>
    </source>
</reference>
<keyword evidence="2 5" id="KW-0812">Transmembrane</keyword>
<name>A0A366MEA6_9EURY</name>
<dbReference type="PANTHER" id="PTHR43359:SF1">
    <property type="entry name" value="FORMATE HYDROGENLYASE SUBUNIT 4-RELATED"/>
    <property type="match status" value="1"/>
</dbReference>
<keyword evidence="4 5" id="KW-0472">Membrane</keyword>
<keyword evidence="6" id="KW-0560">Oxidoreductase</keyword>
<evidence type="ECO:0000256" key="2">
    <source>
        <dbReference type="ARBA" id="ARBA00022692"/>
    </source>
</evidence>
<feature type="transmembrane region" description="Helical" evidence="5">
    <location>
        <begin position="100"/>
        <end position="118"/>
    </location>
</feature>
<feature type="transmembrane region" description="Helical" evidence="5">
    <location>
        <begin position="138"/>
        <end position="157"/>
    </location>
</feature>